<dbReference type="GO" id="GO:0046872">
    <property type="term" value="F:metal ion binding"/>
    <property type="evidence" value="ECO:0007669"/>
    <property type="project" value="UniProtKB-KW"/>
</dbReference>
<dbReference type="PROSITE" id="PS51462">
    <property type="entry name" value="NUDIX"/>
    <property type="match status" value="1"/>
</dbReference>
<keyword evidence="6" id="KW-0460">Magnesium</keyword>
<comment type="catalytic activity">
    <reaction evidence="10">
        <text>2-oxo-ATP + H2O = 2-oxo-AMP + diphosphate + H(+)</text>
        <dbReference type="Rhea" id="RHEA:67392"/>
        <dbReference type="ChEBI" id="CHEBI:15377"/>
        <dbReference type="ChEBI" id="CHEBI:15378"/>
        <dbReference type="ChEBI" id="CHEBI:33019"/>
        <dbReference type="ChEBI" id="CHEBI:71395"/>
        <dbReference type="ChEBI" id="CHEBI:172878"/>
    </reaction>
    <physiologicalReaction direction="left-to-right" evidence="10">
        <dbReference type="Rhea" id="RHEA:67393"/>
    </physiologicalReaction>
</comment>
<accession>C1N176</accession>
<comment type="similarity">
    <text evidence="2">Belongs to the Nudix hydrolase family.</text>
</comment>
<evidence type="ECO:0000256" key="11">
    <source>
        <dbReference type="ARBA" id="ARBA00026103"/>
    </source>
</evidence>
<dbReference type="EMBL" id="GG663744">
    <property type="protein sequence ID" value="EEH54149.1"/>
    <property type="molecule type" value="Genomic_DNA"/>
</dbReference>
<dbReference type="GO" id="GO:0008413">
    <property type="term" value="F:8-oxo-7,8-dihydroguanosine triphosphate pyrophosphatase activity"/>
    <property type="evidence" value="ECO:0007669"/>
    <property type="project" value="InterPro"/>
</dbReference>
<dbReference type="PANTHER" id="PTHR43758">
    <property type="entry name" value="7,8-DIHYDRO-8-OXOGUANINE TRIPHOSPHATASE"/>
    <property type="match status" value="1"/>
</dbReference>
<evidence type="ECO:0000256" key="8">
    <source>
        <dbReference type="ARBA" id="ARBA00024459"/>
    </source>
</evidence>
<evidence type="ECO:0000256" key="6">
    <source>
        <dbReference type="ARBA" id="ARBA00022842"/>
    </source>
</evidence>
<protein>
    <recommendedName>
        <fullName evidence="12">Oxidized purine nucleoside triphosphate hydrolase</fullName>
        <ecNumber evidence="11">3.6.1.56</ecNumber>
    </recommendedName>
    <alternativeName>
        <fullName evidence="16">2-hydroxy-dATP diphosphatase</fullName>
    </alternativeName>
    <alternativeName>
        <fullName evidence="15">7,8-dihydro-8-oxoguanine triphosphatase</fullName>
    </alternativeName>
    <alternativeName>
        <fullName evidence="14">8-oxo-dGTPase</fullName>
    </alternativeName>
    <alternativeName>
        <fullName evidence="17">Methylated purine nucleoside triphosphate hydrolase</fullName>
    </alternativeName>
    <alternativeName>
        <fullName evidence="13">Nucleoside diphosphate-linked moiety X motif 1</fullName>
    </alternativeName>
</protein>
<keyword evidence="5" id="KW-0378">Hydrolase</keyword>
<evidence type="ECO:0000256" key="21">
    <source>
        <dbReference type="ARBA" id="ARBA00053094"/>
    </source>
</evidence>
<comment type="catalytic activity">
    <reaction evidence="18">
        <text>N(6)-methyl-ATP + H2O = N(6)-methyl-AMP + diphosphate + H(+)</text>
        <dbReference type="Rhea" id="RHEA:67608"/>
        <dbReference type="ChEBI" id="CHEBI:15377"/>
        <dbReference type="ChEBI" id="CHEBI:15378"/>
        <dbReference type="ChEBI" id="CHEBI:33019"/>
        <dbReference type="ChEBI" id="CHEBI:144842"/>
        <dbReference type="ChEBI" id="CHEBI:172873"/>
    </reaction>
    <physiologicalReaction direction="left-to-right" evidence="18">
        <dbReference type="Rhea" id="RHEA:67609"/>
    </physiologicalReaction>
</comment>
<evidence type="ECO:0000256" key="13">
    <source>
        <dbReference type="ARBA" id="ARBA00029673"/>
    </source>
</evidence>
<reference evidence="23 24" key="1">
    <citation type="journal article" date="2009" name="Science">
        <title>Green evolution and dynamic adaptations revealed by genomes of the marine picoeukaryotes Micromonas.</title>
        <authorList>
            <person name="Worden A.Z."/>
            <person name="Lee J.H."/>
            <person name="Mock T."/>
            <person name="Rouze P."/>
            <person name="Simmons M.P."/>
            <person name="Aerts A.L."/>
            <person name="Allen A.E."/>
            <person name="Cuvelier M.L."/>
            <person name="Derelle E."/>
            <person name="Everett M.V."/>
            <person name="Foulon E."/>
            <person name="Grimwood J."/>
            <person name="Gundlach H."/>
            <person name="Henrissat B."/>
            <person name="Napoli C."/>
            <person name="McDonald S.M."/>
            <person name="Parker M.S."/>
            <person name="Rombauts S."/>
            <person name="Salamov A."/>
            <person name="Von Dassow P."/>
            <person name="Badger J.H."/>
            <person name="Coutinho P.M."/>
            <person name="Demir E."/>
            <person name="Dubchak I."/>
            <person name="Gentemann C."/>
            <person name="Eikrem W."/>
            <person name="Gready J.E."/>
            <person name="John U."/>
            <person name="Lanier W."/>
            <person name="Lindquist E.A."/>
            <person name="Lucas S."/>
            <person name="Mayer K.F."/>
            <person name="Moreau H."/>
            <person name="Not F."/>
            <person name="Otillar R."/>
            <person name="Panaud O."/>
            <person name="Pangilinan J."/>
            <person name="Paulsen I."/>
            <person name="Piegu B."/>
            <person name="Poliakov A."/>
            <person name="Robbens S."/>
            <person name="Schmutz J."/>
            <person name="Toulza E."/>
            <person name="Wyss T."/>
            <person name="Zelensky A."/>
            <person name="Zhou K."/>
            <person name="Armbrust E.V."/>
            <person name="Bhattacharya D."/>
            <person name="Goodenough U.W."/>
            <person name="Van de Peer Y."/>
            <person name="Grigoriev I.V."/>
        </authorList>
    </citation>
    <scope>NUCLEOTIDE SEQUENCE [LARGE SCALE GENOMIC DNA]</scope>
    <source>
        <strain evidence="23 24">CCMP1545</strain>
    </source>
</reference>
<dbReference type="InterPro" id="IPR003563">
    <property type="entry name" value="8ODP"/>
</dbReference>
<evidence type="ECO:0000256" key="20">
    <source>
        <dbReference type="ARBA" id="ARBA00049032"/>
    </source>
</evidence>
<dbReference type="Proteomes" id="UP000001876">
    <property type="component" value="Unassembled WGS sequence"/>
</dbReference>
<evidence type="ECO:0000256" key="10">
    <source>
        <dbReference type="ARBA" id="ARBA00024596"/>
    </source>
</evidence>
<keyword evidence="24" id="KW-1185">Reference proteome</keyword>
<dbReference type="OrthoDB" id="408303at2759"/>
<evidence type="ECO:0000313" key="23">
    <source>
        <dbReference type="EMBL" id="EEH54149.1"/>
    </source>
</evidence>
<evidence type="ECO:0000256" key="12">
    <source>
        <dbReference type="ARBA" id="ARBA00026218"/>
    </source>
</evidence>
<dbReference type="SUPFAM" id="SSF55811">
    <property type="entry name" value="Nudix"/>
    <property type="match status" value="1"/>
</dbReference>
<evidence type="ECO:0000256" key="3">
    <source>
        <dbReference type="ARBA" id="ARBA00011245"/>
    </source>
</evidence>
<evidence type="ECO:0000256" key="18">
    <source>
        <dbReference type="ARBA" id="ARBA00048002"/>
    </source>
</evidence>
<organism evidence="24">
    <name type="scientific">Micromonas pusilla (strain CCMP1545)</name>
    <name type="common">Picoplanktonic green alga</name>
    <dbReference type="NCBI Taxonomy" id="564608"/>
    <lineage>
        <taxon>Eukaryota</taxon>
        <taxon>Viridiplantae</taxon>
        <taxon>Chlorophyta</taxon>
        <taxon>Mamiellophyceae</taxon>
        <taxon>Mamiellales</taxon>
        <taxon>Mamiellaceae</taxon>
        <taxon>Micromonas</taxon>
    </lineage>
</organism>
<dbReference type="eggNOG" id="ENOG502S254">
    <property type="taxonomic scope" value="Eukaryota"/>
</dbReference>
<comment type="catalytic activity">
    <reaction evidence="9">
        <text>8-oxo-dGTP + H2O = 8-oxo-dGMP + diphosphate + H(+)</text>
        <dbReference type="Rhea" id="RHEA:31575"/>
        <dbReference type="ChEBI" id="CHEBI:15377"/>
        <dbReference type="ChEBI" id="CHEBI:15378"/>
        <dbReference type="ChEBI" id="CHEBI:33019"/>
        <dbReference type="ChEBI" id="CHEBI:63224"/>
        <dbReference type="ChEBI" id="CHEBI:77896"/>
    </reaction>
    <physiologicalReaction direction="left-to-right" evidence="9">
        <dbReference type="Rhea" id="RHEA:31576"/>
    </physiologicalReaction>
</comment>
<evidence type="ECO:0000256" key="5">
    <source>
        <dbReference type="ARBA" id="ARBA00022801"/>
    </source>
</evidence>
<dbReference type="Pfam" id="PF00293">
    <property type="entry name" value="NUDIX"/>
    <property type="match status" value="1"/>
</dbReference>
<dbReference type="GO" id="GO:0008828">
    <property type="term" value="F:dATP diphosphatase activity"/>
    <property type="evidence" value="ECO:0007669"/>
    <property type="project" value="UniProtKB-EC"/>
</dbReference>
<dbReference type="InterPro" id="IPR000086">
    <property type="entry name" value="NUDIX_hydrolase_dom"/>
</dbReference>
<evidence type="ECO:0000256" key="17">
    <source>
        <dbReference type="ARBA" id="ARBA00032071"/>
    </source>
</evidence>
<dbReference type="STRING" id="564608.C1N176"/>
<evidence type="ECO:0000256" key="7">
    <source>
        <dbReference type="ARBA" id="ARBA00024448"/>
    </source>
</evidence>
<dbReference type="PRINTS" id="PR01403">
    <property type="entry name" value="8OXTPHPHTASE"/>
</dbReference>
<dbReference type="GO" id="GO:0005737">
    <property type="term" value="C:cytoplasm"/>
    <property type="evidence" value="ECO:0007669"/>
    <property type="project" value="TreeGrafter"/>
</dbReference>
<proteinExistence type="inferred from homology"/>
<comment type="catalytic activity">
    <reaction evidence="19">
        <text>O(6)-methyl-dGTP + H2O = O(6)-methyl-dGMP + diphosphate + H(+)</text>
        <dbReference type="Rhea" id="RHEA:67600"/>
        <dbReference type="ChEBI" id="CHEBI:15377"/>
        <dbReference type="ChEBI" id="CHEBI:15378"/>
        <dbReference type="ChEBI" id="CHEBI:33019"/>
        <dbReference type="ChEBI" id="CHEBI:169974"/>
        <dbReference type="ChEBI" id="CHEBI:169975"/>
    </reaction>
    <physiologicalReaction direction="left-to-right" evidence="19">
        <dbReference type="Rhea" id="RHEA:67601"/>
    </physiologicalReaction>
</comment>
<dbReference type="EC" id="3.6.1.56" evidence="11"/>
<dbReference type="GeneID" id="9687203"/>
<evidence type="ECO:0000256" key="1">
    <source>
        <dbReference type="ARBA" id="ARBA00001946"/>
    </source>
</evidence>
<dbReference type="KEGG" id="mpp:MICPUCDRAFT_51290"/>
<name>C1N176_MICPC</name>
<evidence type="ECO:0000256" key="14">
    <source>
        <dbReference type="ARBA" id="ARBA00030634"/>
    </source>
</evidence>
<gene>
    <name evidence="23" type="ORF">MICPUCDRAFT_51290</name>
</gene>
<dbReference type="OMA" id="MIEATLC"/>
<evidence type="ECO:0000256" key="9">
    <source>
        <dbReference type="ARBA" id="ARBA00024486"/>
    </source>
</evidence>
<dbReference type="CDD" id="cd03427">
    <property type="entry name" value="NUDIX_MTH1_Nudt1"/>
    <property type="match status" value="1"/>
</dbReference>
<evidence type="ECO:0000256" key="4">
    <source>
        <dbReference type="ARBA" id="ARBA00022723"/>
    </source>
</evidence>
<dbReference type="GO" id="GO:0042262">
    <property type="term" value="P:DNA protection"/>
    <property type="evidence" value="ECO:0007669"/>
    <property type="project" value="InterPro"/>
</dbReference>
<evidence type="ECO:0000259" key="22">
    <source>
        <dbReference type="PROSITE" id="PS51462"/>
    </source>
</evidence>
<evidence type="ECO:0000313" key="24">
    <source>
        <dbReference type="Proteomes" id="UP000001876"/>
    </source>
</evidence>
<comment type="catalytic activity">
    <reaction evidence="20">
        <text>N(6)-methyl-dATP + H2O = N(6)-methyl-dAMP + diphosphate + H(+)</text>
        <dbReference type="Rhea" id="RHEA:67604"/>
        <dbReference type="ChEBI" id="CHEBI:15377"/>
        <dbReference type="ChEBI" id="CHEBI:15378"/>
        <dbReference type="ChEBI" id="CHEBI:33019"/>
        <dbReference type="ChEBI" id="CHEBI:169976"/>
        <dbReference type="ChEBI" id="CHEBI:172872"/>
    </reaction>
    <physiologicalReaction direction="left-to-right" evidence="20">
        <dbReference type="Rhea" id="RHEA:67605"/>
    </physiologicalReaction>
</comment>
<dbReference type="Gene3D" id="3.90.79.10">
    <property type="entry name" value="Nucleoside Triphosphate Pyrophosphohydrolase"/>
    <property type="match status" value="1"/>
</dbReference>
<evidence type="ECO:0000256" key="19">
    <source>
        <dbReference type="ARBA" id="ARBA00048894"/>
    </source>
</evidence>
<evidence type="ECO:0000256" key="16">
    <source>
        <dbReference type="ARBA" id="ARBA00031927"/>
    </source>
</evidence>
<keyword evidence="4" id="KW-0479">Metal-binding</keyword>
<dbReference type="PANTHER" id="PTHR43758:SF2">
    <property type="entry name" value="OXIDIZED PURINE NUCLEOSIDE TRIPHOSPHATE HYDROLASE"/>
    <property type="match status" value="1"/>
</dbReference>
<comment type="subunit">
    <text evidence="3">Monomer.</text>
</comment>
<evidence type="ECO:0000256" key="2">
    <source>
        <dbReference type="ARBA" id="ARBA00005582"/>
    </source>
</evidence>
<comment type="catalytic activity">
    <reaction evidence="8">
        <text>2-oxo-dATP + H2O = 2-oxo-dAMP + diphosphate + H(+)</text>
        <dbReference type="Rhea" id="RHEA:31583"/>
        <dbReference type="ChEBI" id="CHEBI:15377"/>
        <dbReference type="ChEBI" id="CHEBI:15378"/>
        <dbReference type="ChEBI" id="CHEBI:33019"/>
        <dbReference type="ChEBI" id="CHEBI:63212"/>
        <dbReference type="ChEBI" id="CHEBI:77897"/>
        <dbReference type="EC" id="3.6.1.56"/>
    </reaction>
    <physiologicalReaction direction="left-to-right" evidence="8">
        <dbReference type="Rhea" id="RHEA:31584"/>
    </physiologicalReaction>
</comment>
<sequence>MATDATAALAAPKLTTLLVVVSDGNVLLGEKKRGFGAGLWNGFGGKVDLGIDASVEHAALRELREECGIDALDATRRGVLTFHYADAPNPMETHVFHASAFEGTVAESDEMRPAWFPEDAIPLEKMWPDDEHWYPAFLRGEKFVGTFWFDREKKITRHELEVVETLPARADGL</sequence>
<dbReference type="InterPro" id="IPR015797">
    <property type="entry name" value="NUDIX_hydrolase-like_dom_sf"/>
</dbReference>
<evidence type="ECO:0000256" key="15">
    <source>
        <dbReference type="ARBA" id="ARBA00030682"/>
    </source>
</evidence>
<dbReference type="AlphaFoldDB" id="C1N176"/>
<comment type="function">
    <text evidence="21">Oxidized purine nucleoside triphosphate hydrolase which is a prominent sanitizer of the oxidized nucleotide pool. Catalyzes the hydrolysis of 2-oxo-dATP (2-hydroxy-dATP) into 2-oxo-dAMP. Also has a significant hydrolase activity toward 2-oxo-ATP, 8-oxo-dGTP and 8-oxo-dATP. Through the hydrolysis of oxidized purine nucleoside triphosphates, prevents their incorporation into DNA and the subsequent transversions A:T to C:G and G:C to T:A. Also catalyzes the hydrolysis of methylated purine nucleoside triphosphate preventing their integration into DNA. Through this antimutagenic activity protects cells from oxidative stress.</text>
</comment>
<feature type="domain" description="Nudix hydrolase" evidence="22">
    <location>
        <begin position="11"/>
        <end position="139"/>
    </location>
</feature>
<comment type="catalytic activity">
    <reaction evidence="7">
        <text>8-oxo-dATP + H2O = 8-oxo-dAMP + diphosphate + H(+)</text>
        <dbReference type="Rhea" id="RHEA:65396"/>
        <dbReference type="ChEBI" id="CHEBI:15377"/>
        <dbReference type="ChEBI" id="CHEBI:15378"/>
        <dbReference type="ChEBI" id="CHEBI:33019"/>
        <dbReference type="ChEBI" id="CHEBI:71361"/>
        <dbReference type="ChEBI" id="CHEBI:172871"/>
    </reaction>
    <physiologicalReaction direction="left-to-right" evidence="7">
        <dbReference type="Rhea" id="RHEA:65397"/>
    </physiologicalReaction>
</comment>
<comment type="cofactor">
    <cofactor evidence="1">
        <name>Mg(2+)</name>
        <dbReference type="ChEBI" id="CHEBI:18420"/>
    </cofactor>
</comment>
<dbReference type="RefSeq" id="XP_003061519.1">
    <property type="nucleotide sequence ID" value="XM_003061473.1"/>
</dbReference>